<gene>
    <name evidence="2" type="ORF">HC246_12490</name>
</gene>
<dbReference type="RefSeq" id="WP_169363672.1">
    <property type="nucleotide sequence ID" value="NZ_JAAVJL010000001.1"/>
</dbReference>
<organism evidence="2 3">
    <name type="scientific">Pseudanabaena yagii GIHE-NHR1</name>
    <dbReference type="NCBI Taxonomy" id="2722753"/>
    <lineage>
        <taxon>Bacteria</taxon>
        <taxon>Bacillati</taxon>
        <taxon>Cyanobacteriota</taxon>
        <taxon>Cyanophyceae</taxon>
        <taxon>Pseudanabaenales</taxon>
        <taxon>Pseudanabaenaceae</taxon>
        <taxon>Pseudanabaena</taxon>
        <taxon>Pseudanabaena yagii</taxon>
    </lineage>
</organism>
<name>A0ABX1LRQ9_9CYAN</name>
<accession>A0ABX1LRQ9</accession>
<feature type="domain" description="DUF4365" evidence="1">
    <location>
        <begin position="10"/>
        <end position="160"/>
    </location>
</feature>
<reference evidence="2 3" key="1">
    <citation type="submission" date="2020-03" db="EMBL/GenBank/DDBJ databases">
        <title>Draft Genome Sequence of 2-Methylisoborneol Producing Pseudanabaena yagii Strain GIHE-NHR1 Isolated from North Han River in South Korea.</title>
        <authorList>
            <person name="Jeong J."/>
        </authorList>
    </citation>
    <scope>NUCLEOTIDE SEQUENCE [LARGE SCALE GENOMIC DNA]</scope>
    <source>
        <strain evidence="2 3">GIHE-NHR1</strain>
    </source>
</reference>
<protein>
    <submittedName>
        <fullName evidence="2">DUF4365 domain-containing protein</fullName>
    </submittedName>
</protein>
<evidence type="ECO:0000259" key="1">
    <source>
        <dbReference type="Pfam" id="PF14280"/>
    </source>
</evidence>
<evidence type="ECO:0000313" key="3">
    <source>
        <dbReference type="Proteomes" id="UP000738376"/>
    </source>
</evidence>
<dbReference type="Proteomes" id="UP000738376">
    <property type="component" value="Unassembled WGS sequence"/>
</dbReference>
<proteinExistence type="predicted"/>
<dbReference type="EMBL" id="JAAVJL010000001">
    <property type="protein sequence ID" value="NMF58819.1"/>
    <property type="molecule type" value="Genomic_DNA"/>
</dbReference>
<dbReference type="Pfam" id="PF14280">
    <property type="entry name" value="DUF4365"/>
    <property type="match status" value="1"/>
</dbReference>
<keyword evidence="3" id="KW-1185">Reference proteome</keyword>
<evidence type="ECO:0000313" key="2">
    <source>
        <dbReference type="EMBL" id="NMF58819.1"/>
    </source>
</evidence>
<dbReference type="InterPro" id="IPR025375">
    <property type="entry name" value="DUF4365"/>
</dbReference>
<sequence>MINIKSRQELLSRAYVQAVASVAGFDTYSFGVDSDSVDIGIASKASSGTYKSPRLELQLKAPFKRNFVGTNVLSYSISKKNYDDLRANVYVPRLLVVLMVADDESEWLHQSEEQLILRHCAFWASLYGLPDLPIGQDDKSIRFSRGNVFNVESLRALMAMIADGGTP</sequence>
<comment type="caution">
    <text evidence="2">The sequence shown here is derived from an EMBL/GenBank/DDBJ whole genome shotgun (WGS) entry which is preliminary data.</text>
</comment>